<evidence type="ECO:0000313" key="2">
    <source>
        <dbReference type="Proteomes" id="UP001174909"/>
    </source>
</evidence>
<feature type="non-terminal residue" evidence="1">
    <location>
        <position position="77"/>
    </location>
</feature>
<proteinExistence type="predicted"/>
<gene>
    <name evidence="1" type="ORF">GBAR_LOCUS21178</name>
</gene>
<name>A0AA35X2Z1_GEOBA</name>
<keyword evidence="2" id="KW-1185">Reference proteome</keyword>
<dbReference type="EMBL" id="CASHTH010002967">
    <property type="protein sequence ID" value="CAI8037916.1"/>
    <property type="molecule type" value="Genomic_DNA"/>
</dbReference>
<evidence type="ECO:0000313" key="1">
    <source>
        <dbReference type="EMBL" id="CAI8037916.1"/>
    </source>
</evidence>
<dbReference type="Proteomes" id="UP001174909">
    <property type="component" value="Unassembled WGS sequence"/>
</dbReference>
<organism evidence="1 2">
    <name type="scientific">Geodia barretti</name>
    <name type="common">Barrett's horny sponge</name>
    <dbReference type="NCBI Taxonomy" id="519541"/>
    <lineage>
        <taxon>Eukaryota</taxon>
        <taxon>Metazoa</taxon>
        <taxon>Porifera</taxon>
        <taxon>Demospongiae</taxon>
        <taxon>Heteroscleromorpha</taxon>
        <taxon>Tetractinellida</taxon>
        <taxon>Astrophorina</taxon>
        <taxon>Geodiidae</taxon>
        <taxon>Geodia</taxon>
    </lineage>
</organism>
<feature type="non-terminal residue" evidence="1">
    <location>
        <position position="1"/>
    </location>
</feature>
<reference evidence="1" key="1">
    <citation type="submission" date="2023-03" db="EMBL/GenBank/DDBJ databases">
        <authorList>
            <person name="Steffen K."/>
            <person name="Cardenas P."/>
        </authorList>
    </citation>
    <scope>NUCLEOTIDE SEQUENCE</scope>
</reference>
<dbReference type="AlphaFoldDB" id="A0AA35X2Z1"/>
<comment type="caution">
    <text evidence="1">The sequence shown here is derived from an EMBL/GenBank/DDBJ whole genome shotgun (WGS) entry which is preliminary data.</text>
</comment>
<sequence>YRSVVDGDAAASPVLLTVADKVKAAPAAGLPSLTVGEPTTKSGEVCGVWSSVALPVYSPPALPPENLTQQVAPPVED</sequence>
<protein>
    <submittedName>
        <fullName evidence="1">Uncharacterized protein</fullName>
    </submittedName>
</protein>
<accession>A0AA35X2Z1</accession>